<name>A0ABU5T0I3_9CYAN</name>
<evidence type="ECO:0000313" key="1">
    <source>
        <dbReference type="EMBL" id="MEA5444168.1"/>
    </source>
</evidence>
<evidence type="ECO:0000313" key="2">
    <source>
        <dbReference type="Proteomes" id="UP001302329"/>
    </source>
</evidence>
<proteinExistence type="predicted"/>
<organism evidence="1 2">
    <name type="scientific">Cyanobium gracile UHCC 0281</name>
    <dbReference type="NCBI Taxonomy" id="3110309"/>
    <lineage>
        <taxon>Bacteria</taxon>
        <taxon>Bacillati</taxon>
        <taxon>Cyanobacteriota</taxon>
        <taxon>Cyanophyceae</taxon>
        <taxon>Synechococcales</taxon>
        <taxon>Prochlorococcaceae</taxon>
        <taxon>Cyanobium</taxon>
    </lineage>
</organism>
<gene>
    <name evidence="1" type="ORF">VB739_16555</name>
</gene>
<dbReference type="Proteomes" id="UP001302329">
    <property type="component" value="Unassembled WGS sequence"/>
</dbReference>
<accession>A0ABU5T0I3</accession>
<feature type="non-terminal residue" evidence="1">
    <location>
        <position position="1"/>
    </location>
</feature>
<keyword evidence="2" id="KW-1185">Reference proteome</keyword>
<reference evidence="1 2" key="1">
    <citation type="submission" date="2023-12" db="EMBL/GenBank/DDBJ databases">
        <title>Baltic Sea Cyanobacteria.</title>
        <authorList>
            <person name="Delbaje E."/>
            <person name="Fewer D.P."/>
            <person name="Shishido T.K."/>
        </authorList>
    </citation>
    <scope>NUCLEOTIDE SEQUENCE [LARGE SCALE GENOMIC DNA]</scope>
    <source>
        <strain evidence="1 2">UHCC 0281</strain>
    </source>
</reference>
<sequence>LALLPCPGGWRAAAAPQQATRLREPLWCRPVAAAGGSAAPAETLFPSLGDDLQLVALRPLPADGDQGRARQALLSVQNLGPCRRRLSIGPDWTVLERCDGLGQGLGGGGDPLQLTPWQLGHWTLQKVATAQSS</sequence>
<protein>
    <submittedName>
        <fullName evidence="1">Alpha-mannosidase</fullName>
    </submittedName>
</protein>
<comment type="caution">
    <text evidence="1">The sequence shown here is derived from an EMBL/GenBank/DDBJ whole genome shotgun (WGS) entry which is preliminary data.</text>
</comment>
<dbReference type="EMBL" id="JAYGHY010000115">
    <property type="protein sequence ID" value="MEA5444168.1"/>
    <property type="molecule type" value="Genomic_DNA"/>
</dbReference>